<feature type="compositionally biased region" description="Acidic residues" evidence="1">
    <location>
        <begin position="58"/>
        <end position="79"/>
    </location>
</feature>
<dbReference type="EMBL" id="LHXV01000146">
    <property type="protein sequence ID" value="KXA98527.1"/>
    <property type="molecule type" value="Genomic_DNA"/>
</dbReference>
<feature type="non-terminal residue" evidence="2">
    <location>
        <position position="112"/>
    </location>
</feature>
<reference evidence="2 3" key="1">
    <citation type="journal article" date="2016" name="Sci. Rep.">
        <title>Metabolic traits of an uncultured archaeal lineage -MSBL1- from brine pools of the Red Sea.</title>
        <authorList>
            <person name="Mwirichia R."/>
            <person name="Alam I."/>
            <person name="Rashid M."/>
            <person name="Vinu M."/>
            <person name="Ba-Alawi W."/>
            <person name="Anthony Kamau A."/>
            <person name="Kamanda Ngugi D."/>
            <person name="Goker M."/>
            <person name="Klenk H.P."/>
            <person name="Bajic V."/>
            <person name="Stingl U."/>
        </authorList>
    </citation>
    <scope>NUCLEOTIDE SEQUENCE [LARGE SCALE GENOMIC DNA]</scope>
    <source>
        <strain evidence="2">SCGC-AAA259O05</strain>
    </source>
</reference>
<evidence type="ECO:0000313" key="2">
    <source>
        <dbReference type="EMBL" id="KXA98527.1"/>
    </source>
</evidence>
<feature type="region of interest" description="Disordered" evidence="1">
    <location>
        <begin position="34"/>
        <end position="112"/>
    </location>
</feature>
<evidence type="ECO:0000256" key="1">
    <source>
        <dbReference type="SAM" id="MobiDB-lite"/>
    </source>
</evidence>
<organism evidence="2 3">
    <name type="scientific">candidate division MSBL1 archaeon SCGC-AAA259O05</name>
    <dbReference type="NCBI Taxonomy" id="1698271"/>
    <lineage>
        <taxon>Archaea</taxon>
        <taxon>Methanobacteriati</taxon>
        <taxon>Methanobacteriota</taxon>
        <taxon>candidate division MSBL1</taxon>
    </lineage>
</organism>
<gene>
    <name evidence="2" type="ORF">AKJ41_06535</name>
</gene>
<feature type="compositionally biased region" description="Basic and acidic residues" evidence="1">
    <location>
        <begin position="34"/>
        <end position="57"/>
    </location>
</feature>
<accession>A0A133UWF8</accession>
<dbReference type="AlphaFoldDB" id="A0A133UWF8"/>
<name>A0A133UWF8_9EURY</name>
<sequence length="112" mass="12967">MEVKVKKRFEHEGDVFEKGKVVNLPPDTAERAIEKGFAEEPKEKKEISSIELDKRTEEAEEEDETIWNEMEESLDEEPNLPERWNPSRDDVKSGEVSPEDVNDLLGVVKRLD</sequence>
<protein>
    <submittedName>
        <fullName evidence="2">Uncharacterized protein</fullName>
    </submittedName>
</protein>
<keyword evidence="3" id="KW-1185">Reference proteome</keyword>
<evidence type="ECO:0000313" key="3">
    <source>
        <dbReference type="Proteomes" id="UP000070344"/>
    </source>
</evidence>
<proteinExistence type="predicted"/>
<dbReference type="Proteomes" id="UP000070344">
    <property type="component" value="Unassembled WGS sequence"/>
</dbReference>
<comment type="caution">
    <text evidence="2">The sequence shown here is derived from an EMBL/GenBank/DDBJ whole genome shotgun (WGS) entry which is preliminary data.</text>
</comment>